<keyword evidence="1" id="KW-0812">Transmembrane</keyword>
<feature type="transmembrane region" description="Helical" evidence="1">
    <location>
        <begin position="7"/>
        <end position="29"/>
    </location>
</feature>
<gene>
    <name evidence="2" type="ORF">A3J54_02120</name>
</gene>
<dbReference type="STRING" id="1802117.A3J54_02120"/>
<evidence type="ECO:0000256" key="1">
    <source>
        <dbReference type="SAM" id="Phobius"/>
    </source>
</evidence>
<sequence length="85" mass="9751">MYIKQSTYYGSFGLLFAMIVGLLVGWGPIANTHITPWHGFPVSPFVQTIHNFLQISMFLLFSILCLYKAKKLRIKETREDLGILD</sequence>
<keyword evidence="1" id="KW-0472">Membrane</keyword>
<evidence type="ECO:0000313" key="3">
    <source>
        <dbReference type="Proteomes" id="UP000176576"/>
    </source>
</evidence>
<comment type="caution">
    <text evidence="2">The sequence shown here is derived from an EMBL/GenBank/DDBJ whole genome shotgun (WGS) entry which is preliminary data.</text>
</comment>
<dbReference type="Proteomes" id="UP000176576">
    <property type="component" value="Unassembled WGS sequence"/>
</dbReference>
<feature type="transmembrane region" description="Helical" evidence="1">
    <location>
        <begin position="49"/>
        <end position="67"/>
    </location>
</feature>
<accession>A0A1G2G7E7</accession>
<evidence type="ECO:0000313" key="2">
    <source>
        <dbReference type="EMBL" id="OGZ46002.1"/>
    </source>
</evidence>
<dbReference type="AlphaFoldDB" id="A0A1G2G7E7"/>
<dbReference type="EMBL" id="MHNN01000017">
    <property type="protein sequence ID" value="OGZ46002.1"/>
    <property type="molecule type" value="Genomic_DNA"/>
</dbReference>
<keyword evidence="1" id="KW-1133">Transmembrane helix</keyword>
<proteinExistence type="predicted"/>
<protein>
    <submittedName>
        <fullName evidence="2">Uncharacterized protein</fullName>
    </submittedName>
</protein>
<organism evidence="2 3">
    <name type="scientific">Candidatus Ryanbacteria bacterium RIFCSPHIGHO2_02_FULL_45_13b</name>
    <dbReference type="NCBI Taxonomy" id="1802117"/>
    <lineage>
        <taxon>Bacteria</taxon>
        <taxon>Candidatus Ryaniibacteriota</taxon>
    </lineage>
</organism>
<name>A0A1G2G7E7_9BACT</name>
<reference evidence="2 3" key="1">
    <citation type="journal article" date="2016" name="Nat. Commun.">
        <title>Thousands of microbial genomes shed light on interconnected biogeochemical processes in an aquifer system.</title>
        <authorList>
            <person name="Anantharaman K."/>
            <person name="Brown C.T."/>
            <person name="Hug L.A."/>
            <person name="Sharon I."/>
            <person name="Castelle C.J."/>
            <person name="Probst A.J."/>
            <person name="Thomas B.C."/>
            <person name="Singh A."/>
            <person name="Wilkins M.J."/>
            <person name="Karaoz U."/>
            <person name="Brodie E.L."/>
            <person name="Williams K.H."/>
            <person name="Hubbard S.S."/>
            <person name="Banfield J.F."/>
        </authorList>
    </citation>
    <scope>NUCLEOTIDE SEQUENCE [LARGE SCALE GENOMIC DNA]</scope>
</reference>